<evidence type="ECO:0008006" key="3">
    <source>
        <dbReference type="Google" id="ProtNLM"/>
    </source>
</evidence>
<evidence type="ECO:0000313" key="1">
    <source>
        <dbReference type="EMBL" id="BBZ20990.1"/>
    </source>
</evidence>
<dbReference type="EMBL" id="AP022608">
    <property type="protein sequence ID" value="BBZ20990.1"/>
    <property type="molecule type" value="Genomic_DNA"/>
</dbReference>
<gene>
    <name evidence="1" type="ORF">MGAD_53250</name>
</gene>
<protein>
    <recommendedName>
        <fullName evidence="3">DUF1059 domain-containing protein</fullName>
    </recommendedName>
</protein>
<reference evidence="1 2" key="1">
    <citation type="journal article" date="2019" name="Emerg. Microbes Infect.">
        <title>Comprehensive subspecies identification of 175 nontuberculous mycobacteria species based on 7547 genomic profiles.</title>
        <authorList>
            <person name="Matsumoto Y."/>
            <person name="Kinjo T."/>
            <person name="Motooka D."/>
            <person name="Nabeya D."/>
            <person name="Jung N."/>
            <person name="Uechi K."/>
            <person name="Horii T."/>
            <person name="Iida T."/>
            <person name="Fujita J."/>
            <person name="Nakamura S."/>
        </authorList>
    </citation>
    <scope>NUCLEOTIDE SEQUENCE [LARGE SCALE GENOMIC DNA]</scope>
    <source>
        <strain evidence="1 2">JCM 12688</strain>
    </source>
</reference>
<proteinExistence type="predicted"/>
<evidence type="ECO:0000313" key="2">
    <source>
        <dbReference type="Proteomes" id="UP000466187"/>
    </source>
</evidence>
<dbReference type="Proteomes" id="UP000466187">
    <property type="component" value="Chromosome"/>
</dbReference>
<accession>A0A7I7WV64</accession>
<dbReference type="KEGG" id="mgad:MGAD_53250"/>
<dbReference type="AlphaFoldDB" id="A0A7I7WV64"/>
<organism evidence="1 2">
    <name type="scientific">Mycolicibacterium gadium</name>
    <name type="common">Mycobacterium gadium</name>
    <dbReference type="NCBI Taxonomy" id="1794"/>
    <lineage>
        <taxon>Bacteria</taxon>
        <taxon>Bacillati</taxon>
        <taxon>Actinomycetota</taxon>
        <taxon>Actinomycetes</taxon>
        <taxon>Mycobacteriales</taxon>
        <taxon>Mycobacteriaceae</taxon>
        <taxon>Mycolicibacterium</taxon>
    </lineage>
</organism>
<sequence length="105" mass="11310">MGALAVAAGGREPSVVEDALEHLVGHGVVGESTDSTGCSHDVGKLHAQHHRLWEAKGMKTHLNCPCGEAIRGENEDDLVEKAQAHLSEVHPGRDYDRDAILFMAY</sequence>
<name>A0A7I7WV64_MYCGU</name>